<dbReference type="PANTHER" id="PTHR45820">
    <property type="entry name" value="FI23527P1"/>
    <property type="match status" value="1"/>
</dbReference>
<feature type="compositionally biased region" description="Polar residues" evidence="7">
    <location>
        <begin position="477"/>
        <end position="488"/>
    </location>
</feature>
<organism evidence="10 11">
    <name type="scientific">Rhynchophorus ferrugineus</name>
    <name type="common">Red palm weevil</name>
    <name type="synonym">Curculio ferrugineus</name>
    <dbReference type="NCBI Taxonomy" id="354439"/>
    <lineage>
        <taxon>Eukaryota</taxon>
        <taxon>Metazoa</taxon>
        <taxon>Ecdysozoa</taxon>
        <taxon>Arthropoda</taxon>
        <taxon>Hexapoda</taxon>
        <taxon>Insecta</taxon>
        <taxon>Pterygota</taxon>
        <taxon>Neoptera</taxon>
        <taxon>Endopterygota</taxon>
        <taxon>Coleoptera</taxon>
        <taxon>Polyphaga</taxon>
        <taxon>Cucujiformia</taxon>
        <taxon>Curculionidae</taxon>
        <taxon>Dryophthorinae</taxon>
        <taxon>Rhynchophorus</taxon>
    </lineage>
</organism>
<evidence type="ECO:0000256" key="2">
    <source>
        <dbReference type="ARBA" id="ARBA00008873"/>
    </source>
</evidence>
<feature type="transmembrane region" description="Helical" evidence="8">
    <location>
        <begin position="45"/>
        <end position="62"/>
    </location>
</feature>
<evidence type="ECO:0000256" key="8">
    <source>
        <dbReference type="SAM" id="Phobius"/>
    </source>
</evidence>
<dbReference type="Proteomes" id="UP000625711">
    <property type="component" value="Unassembled WGS sequence"/>
</dbReference>
<dbReference type="GO" id="GO:0005385">
    <property type="term" value="F:zinc ion transmembrane transporter activity"/>
    <property type="evidence" value="ECO:0007669"/>
    <property type="project" value="TreeGrafter"/>
</dbReference>
<dbReference type="InterPro" id="IPR002524">
    <property type="entry name" value="Cation_efflux"/>
</dbReference>
<dbReference type="EMBL" id="JAACXV010000002">
    <property type="protein sequence ID" value="KAF7287823.1"/>
    <property type="molecule type" value="Genomic_DNA"/>
</dbReference>
<keyword evidence="5 8" id="KW-1133">Transmembrane helix</keyword>
<evidence type="ECO:0000256" key="3">
    <source>
        <dbReference type="ARBA" id="ARBA00022692"/>
    </source>
</evidence>
<evidence type="ECO:0000313" key="10">
    <source>
        <dbReference type="EMBL" id="KAF7287823.1"/>
    </source>
</evidence>
<evidence type="ECO:0000256" key="6">
    <source>
        <dbReference type="ARBA" id="ARBA00023136"/>
    </source>
</evidence>
<dbReference type="Gene3D" id="1.20.1510.10">
    <property type="entry name" value="Cation efflux protein transmembrane domain"/>
    <property type="match status" value="2"/>
</dbReference>
<dbReference type="PANTHER" id="PTHR45820:SF9">
    <property type="entry name" value="FI23527P1"/>
    <property type="match status" value="1"/>
</dbReference>
<feature type="transmembrane region" description="Helical" evidence="8">
    <location>
        <begin position="157"/>
        <end position="177"/>
    </location>
</feature>
<dbReference type="InterPro" id="IPR058533">
    <property type="entry name" value="Cation_efflux_TM"/>
</dbReference>
<feature type="transmembrane region" description="Helical" evidence="8">
    <location>
        <begin position="12"/>
        <end position="33"/>
    </location>
</feature>
<keyword evidence="6 8" id="KW-0472">Membrane</keyword>
<comment type="subcellular location">
    <subcellularLocation>
        <location evidence="1">Membrane</location>
        <topology evidence="1">Multi-pass membrane protein</topology>
    </subcellularLocation>
</comment>
<feature type="compositionally biased region" description="Basic and acidic residues" evidence="7">
    <location>
        <begin position="466"/>
        <end position="475"/>
    </location>
</feature>
<evidence type="ECO:0000313" key="11">
    <source>
        <dbReference type="Proteomes" id="UP000625711"/>
    </source>
</evidence>
<proteinExistence type="inferred from homology"/>
<name>A0A834IY03_RHYFE</name>
<accession>A0A834IY03</accession>
<keyword evidence="4" id="KW-0862">Zinc</keyword>
<comment type="similarity">
    <text evidence="2">Belongs to the cation diffusion facilitator (CDF) transporter (TC 2.A.4) family. SLC30A subfamily.</text>
</comment>
<dbReference type="InterPro" id="IPR027469">
    <property type="entry name" value="Cation_efflux_TMD_sf"/>
</dbReference>
<feature type="domain" description="Cation efflux protein transmembrane" evidence="9">
    <location>
        <begin position="103"/>
        <end position="290"/>
    </location>
</feature>
<keyword evidence="3 8" id="KW-0812">Transmembrane</keyword>
<dbReference type="OrthoDB" id="29444at2759"/>
<feature type="transmembrane region" description="Helical" evidence="8">
    <location>
        <begin position="235"/>
        <end position="253"/>
    </location>
</feature>
<evidence type="ECO:0000256" key="7">
    <source>
        <dbReference type="SAM" id="MobiDB-lite"/>
    </source>
</evidence>
<evidence type="ECO:0000256" key="4">
    <source>
        <dbReference type="ARBA" id="ARBA00022833"/>
    </source>
</evidence>
<feature type="transmembrane region" description="Helical" evidence="8">
    <location>
        <begin position="265"/>
        <end position="282"/>
    </location>
</feature>
<dbReference type="GO" id="GO:0006882">
    <property type="term" value="P:intracellular zinc ion homeostasis"/>
    <property type="evidence" value="ECO:0007669"/>
    <property type="project" value="TreeGrafter"/>
</dbReference>
<gene>
    <name evidence="10" type="ORF">GWI33_000176</name>
</gene>
<evidence type="ECO:0000256" key="1">
    <source>
        <dbReference type="ARBA" id="ARBA00004141"/>
    </source>
</evidence>
<evidence type="ECO:0000259" key="9">
    <source>
        <dbReference type="Pfam" id="PF01545"/>
    </source>
</evidence>
<dbReference type="AlphaFoldDB" id="A0A834IY03"/>
<dbReference type="GO" id="GO:0016020">
    <property type="term" value="C:membrane"/>
    <property type="evidence" value="ECO:0007669"/>
    <property type="project" value="UniProtKB-SubCell"/>
</dbReference>
<feature type="region of interest" description="Disordered" evidence="7">
    <location>
        <begin position="466"/>
        <end position="519"/>
    </location>
</feature>
<comment type="caution">
    <text evidence="10">The sequence shown here is derived from an EMBL/GenBank/DDBJ whole genome shotgun (WGS) entry which is preliminary data.</text>
</comment>
<keyword evidence="11" id="KW-1185">Reference proteome</keyword>
<dbReference type="GO" id="GO:0010312">
    <property type="term" value="P:detoxification of zinc ion"/>
    <property type="evidence" value="ECO:0007669"/>
    <property type="project" value="TreeGrafter"/>
</dbReference>
<protein>
    <recommendedName>
        <fullName evidence="9">Cation efflux protein transmembrane domain-containing protein</fullName>
    </recommendedName>
</protein>
<reference evidence="10" key="1">
    <citation type="submission" date="2020-08" db="EMBL/GenBank/DDBJ databases">
        <title>Genome sequencing and assembly of the red palm weevil Rhynchophorus ferrugineus.</title>
        <authorList>
            <person name="Dias G.B."/>
            <person name="Bergman C.M."/>
            <person name="Manee M."/>
        </authorList>
    </citation>
    <scope>NUCLEOTIDE SEQUENCE</scope>
    <source>
        <strain evidence="10">AA-2017</strain>
        <tissue evidence="10">Whole larva</tissue>
    </source>
</reference>
<dbReference type="Pfam" id="PF01545">
    <property type="entry name" value="Cation_efflux"/>
    <property type="match status" value="1"/>
</dbReference>
<feature type="transmembrane region" description="Helical" evidence="8">
    <location>
        <begin position="117"/>
        <end position="137"/>
    </location>
</feature>
<sequence length="519" mass="58726">MPVKEWVQKFQPMQLYVVLTLTILFFITELIVSHLTHALTLLMDSYHMLCNILALSGCIITIKHGNQIDTPKDENKTEEPKTNLKEMTVATKQDKKTSQLRNKQESKLRNTFGWTRIDVITMLICCVFLASFSFSIYVEALQTLAHIDHQDEMHHPWSVLCIGATGLLLNGVCFLLIGGYTFHQGSFLYVTESGDVVLNKIVVNDSVRKGGRRLSRTRNIFSSPPKKRQGLWETTRDIIGCVLVMICSLIVMFTDPQTAKYVDPIISLISATCIMTLSYPYIKESCLILLQTMPDTIDIDTMGKQLVNHFPDIINIHDFHIWQLTASKVISTVHIIFENPKVYRNILEEIKEFFIENGVTQLTIQPEFYRPSDSMENLSSKLPPVCLVACQGEDCKLNHCCPIYQEINKFKQSGEKIIYKENSTATLKSVKIIDEELHSLHSSTSTPSLNTTGTVNKQIAIDTIRKDINKEKPEGGSKTSTTISTEVIQDSECTETKEDIADSTKKDSEDTSDVQLEKQ</sequence>
<feature type="compositionally biased region" description="Basic and acidic residues" evidence="7">
    <location>
        <begin position="494"/>
        <end position="519"/>
    </location>
</feature>
<evidence type="ECO:0000256" key="5">
    <source>
        <dbReference type="ARBA" id="ARBA00022989"/>
    </source>
</evidence>
<dbReference type="NCBIfam" id="TIGR01297">
    <property type="entry name" value="CDF"/>
    <property type="match status" value="1"/>
</dbReference>
<dbReference type="SUPFAM" id="SSF161111">
    <property type="entry name" value="Cation efflux protein transmembrane domain-like"/>
    <property type="match status" value="2"/>
</dbReference>